<keyword evidence="8" id="KW-1185">Reference proteome</keyword>
<evidence type="ECO:0000256" key="4">
    <source>
        <dbReference type="ARBA" id="ARBA00022833"/>
    </source>
</evidence>
<proteinExistence type="predicted"/>
<evidence type="ECO:0000256" key="1">
    <source>
        <dbReference type="ARBA" id="ARBA00001947"/>
    </source>
</evidence>
<evidence type="ECO:0000313" key="7">
    <source>
        <dbReference type="EMBL" id="MET3575371.1"/>
    </source>
</evidence>
<dbReference type="PANTHER" id="PTHR43462">
    <property type="entry name" value="ALANYL-TRNA EDITING PROTEIN"/>
    <property type="match status" value="1"/>
</dbReference>
<dbReference type="SUPFAM" id="SSF50447">
    <property type="entry name" value="Translation proteins"/>
    <property type="match status" value="1"/>
</dbReference>
<dbReference type="Gene3D" id="3.10.310.40">
    <property type="match status" value="1"/>
</dbReference>
<comment type="subcellular location">
    <subcellularLocation>
        <location evidence="2">Cytoplasm</location>
    </subcellularLocation>
</comment>
<dbReference type="InterPro" id="IPR009000">
    <property type="entry name" value="Transl_B-barrel_sf"/>
</dbReference>
<gene>
    <name evidence="7" type="ORF">ABID49_001256</name>
</gene>
<dbReference type="Pfam" id="PF07973">
    <property type="entry name" value="tRNA_SAD"/>
    <property type="match status" value="1"/>
</dbReference>
<dbReference type="EMBL" id="JBEPLW010000006">
    <property type="protein sequence ID" value="MET3575371.1"/>
    <property type="molecule type" value="Genomic_DNA"/>
</dbReference>
<organism evidence="7 8">
    <name type="scientific">Bhargavaea ullalensis</name>
    <dbReference type="NCBI Taxonomy" id="1265685"/>
    <lineage>
        <taxon>Bacteria</taxon>
        <taxon>Bacillati</taxon>
        <taxon>Bacillota</taxon>
        <taxon>Bacilli</taxon>
        <taxon>Bacillales</taxon>
        <taxon>Caryophanaceae</taxon>
        <taxon>Bhargavaea</taxon>
    </lineage>
</organism>
<dbReference type="RefSeq" id="WP_354196464.1">
    <property type="nucleotide sequence ID" value="NZ_JBEPLW010000006.1"/>
</dbReference>
<reference evidence="7 8" key="1">
    <citation type="submission" date="2024-06" db="EMBL/GenBank/DDBJ databases">
        <title>Genomic Encyclopedia of Type Strains, Phase IV (KMG-IV): sequencing the most valuable type-strain genomes for metagenomic binning, comparative biology and taxonomic classification.</title>
        <authorList>
            <person name="Goeker M."/>
        </authorList>
    </citation>
    <scope>NUCLEOTIDE SEQUENCE [LARGE SCALE GENOMIC DNA]</scope>
    <source>
        <strain evidence="7 8">DSM 26128</strain>
    </source>
</reference>
<dbReference type="Gene3D" id="2.40.30.130">
    <property type="match status" value="1"/>
</dbReference>
<evidence type="ECO:0000256" key="5">
    <source>
        <dbReference type="SAM" id="Coils"/>
    </source>
</evidence>
<evidence type="ECO:0000313" key="8">
    <source>
        <dbReference type="Proteomes" id="UP001549099"/>
    </source>
</evidence>
<feature type="coiled-coil region" evidence="5">
    <location>
        <begin position="252"/>
        <end position="279"/>
    </location>
</feature>
<dbReference type="PROSITE" id="PS50860">
    <property type="entry name" value="AA_TRNA_LIGASE_II_ALA"/>
    <property type="match status" value="1"/>
</dbReference>
<dbReference type="InterPro" id="IPR018163">
    <property type="entry name" value="Thr/Ala-tRNA-synth_IIc_edit"/>
</dbReference>
<name>A0ABV2GAT0_9BACL</name>
<protein>
    <submittedName>
        <fullName evidence="7">Alanyl-tRNA synthetase</fullName>
        <ecNumber evidence="7">6.1.1.7</ecNumber>
    </submittedName>
</protein>
<keyword evidence="3" id="KW-0479">Metal-binding</keyword>
<comment type="caution">
    <text evidence="7">The sequence shown here is derived from an EMBL/GenBank/DDBJ whole genome shotgun (WGS) entry which is preliminary data.</text>
</comment>
<evidence type="ECO:0000256" key="2">
    <source>
        <dbReference type="ARBA" id="ARBA00004496"/>
    </source>
</evidence>
<dbReference type="InterPro" id="IPR051335">
    <property type="entry name" value="Alanyl-tRNA_Editing_Enzymes"/>
</dbReference>
<dbReference type="PANTHER" id="PTHR43462:SF1">
    <property type="entry name" value="ALANYL-TRNA EDITING PROTEIN AARSD1"/>
    <property type="match status" value="1"/>
</dbReference>
<dbReference type="InterPro" id="IPR012947">
    <property type="entry name" value="tRNA_SAD"/>
</dbReference>
<comment type="cofactor">
    <cofactor evidence="1">
        <name>Zn(2+)</name>
        <dbReference type="ChEBI" id="CHEBI:29105"/>
    </cofactor>
</comment>
<dbReference type="SMART" id="SM00863">
    <property type="entry name" value="tRNA_SAD"/>
    <property type="match status" value="1"/>
</dbReference>
<dbReference type="Gene3D" id="3.30.980.10">
    <property type="entry name" value="Threonyl-trna Synthetase, Chain A, domain 2"/>
    <property type="match status" value="1"/>
</dbReference>
<dbReference type="InterPro" id="IPR018165">
    <property type="entry name" value="Ala-tRNA-synth_IIc_core"/>
</dbReference>
<evidence type="ECO:0000259" key="6">
    <source>
        <dbReference type="PROSITE" id="PS50860"/>
    </source>
</evidence>
<dbReference type="SUPFAM" id="SSF55186">
    <property type="entry name" value="ThrRS/AlaRS common domain"/>
    <property type="match status" value="1"/>
</dbReference>
<feature type="domain" description="Alanyl-transfer RNA synthetases family profile" evidence="6">
    <location>
        <begin position="1"/>
        <end position="215"/>
    </location>
</feature>
<dbReference type="GO" id="GO:0004813">
    <property type="term" value="F:alanine-tRNA ligase activity"/>
    <property type="evidence" value="ECO:0007669"/>
    <property type="project" value="UniProtKB-EC"/>
</dbReference>
<sequence>MLKDRFYYEDPYRTTFKTNVIREGEEGGRPYAVLENTVFFPTGGGQPHDAGKLNGVRVVDVEEVEGEVRHYLEAPLHAFVASGKIDWARRFDHMQQHAGQHILTAAFVETAGYATVSFHLGAEIVSIDLDSDSVIEEQLRAAEERANEIILQNRPIETKWVTEAELDRSKLRKELAVNGEIRLVIIPEFDYNGCGGTHPRSTGEVGSIKILGTERHKQKTRVHFVCGQRVLDQLGKKNGILKEAVGLLSAPEEQAADAIRKLLEANRALEKKQAEMKEELLGFEAGELLAGAEDGIVKAAFEDRSIAELQKLARSAAGRGEAVILLAARNGDKLQFVAARGNGVQASMKKAGDAALNAIGGKGGGNDAFVQGGGETVLHAEQVLSVMEAALR</sequence>
<dbReference type="EC" id="6.1.1.7" evidence="7"/>
<keyword evidence="4" id="KW-0862">Zinc</keyword>
<keyword evidence="5" id="KW-0175">Coiled coil</keyword>
<evidence type="ECO:0000256" key="3">
    <source>
        <dbReference type="ARBA" id="ARBA00022723"/>
    </source>
</evidence>
<accession>A0ABV2GAT0</accession>
<dbReference type="Proteomes" id="UP001549099">
    <property type="component" value="Unassembled WGS sequence"/>
</dbReference>
<keyword evidence="7" id="KW-0436">Ligase</keyword>